<proteinExistence type="inferred from homology"/>
<dbReference type="Gene3D" id="3.40.30.10">
    <property type="entry name" value="Glutaredoxin"/>
    <property type="match status" value="1"/>
</dbReference>
<comment type="similarity">
    <text evidence="1">Belongs to the thioredoxin family. DsbA subfamily.</text>
</comment>
<dbReference type="InterPro" id="IPR013766">
    <property type="entry name" value="Thioredoxin_domain"/>
</dbReference>
<organism evidence="9 10">
    <name type="scientific">Brevibacterium mcbrellneri ATCC 49030</name>
    <dbReference type="NCBI Taxonomy" id="585530"/>
    <lineage>
        <taxon>Bacteria</taxon>
        <taxon>Bacillati</taxon>
        <taxon>Actinomycetota</taxon>
        <taxon>Actinomycetes</taxon>
        <taxon>Micrococcales</taxon>
        <taxon>Brevibacteriaceae</taxon>
        <taxon>Brevibacterium</taxon>
    </lineage>
</organism>
<dbReference type="SUPFAM" id="SSF52833">
    <property type="entry name" value="Thioredoxin-like"/>
    <property type="match status" value="1"/>
</dbReference>
<accession>D4YJD0</accession>
<keyword evidence="3 9" id="KW-0560">Oxidoreductase</keyword>
<dbReference type="InterPro" id="IPR036249">
    <property type="entry name" value="Thioredoxin-like_sf"/>
</dbReference>
<evidence type="ECO:0000259" key="8">
    <source>
        <dbReference type="PROSITE" id="PS51352"/>
    </source>
</evidence>
<reference evidence="9 10" key="1">
    <citation type="submission" date="2010-04" db="EMBL/GenBank/DDBJ databases">
        <authorList>
            <person name="Qin X."/>
            <person name="Bachman B."/>
            <person name="Battles P."/>
            <person name="Bell A."/>
            <person name="Bess C."/>
            <person name="Bickham C."/>
            <person name="Chaboub L."/>
            <person name="Chen D."/>
            <person name="Coyle M."/>
            <person name="Deiros D.R."/>
            <person name="Dinh H."/>
            <person name="Forbes L."/>
            <person name="Fowler G."/>
            <person name="Francisco L."/>
            <person name="Fu Q."/>
            <person name="Gubbala S."/>
            <person name="Hale W."/>
            <person name="Han Y."/>
            <person name="Hemphill L."/>
            <person name="Highlander S.K."/>
            <person name="Hirani K."/>
            <person name="Hogues M."/>
            <person name="Jackson L."/>
            <person name="Jakkamsetti A."/>
            <person name="Javaid M."/>
            <person name="Jiang H."/>
            <person name="Korchina V."/>
            <person name="Kovar C."/>
            <person name="Lara F."/>
            <person name="Lee S."/>
            <person name="Mata R."/>
            <person name="Mathew T."/>
            <person name="Moen C."/>
            <person name="Morales K."/>
            <person name="Munidasa M."/>
            <person name="Nazareth L."/>
            <person name="Ngo R."/>
            <person name="Nguyen L."/>
            <person name="Okwuonu G."/>
            <person name="Ongeri F."/>
            <person name="Patil S."/>
            <person name="Petrosino J."/>
            <person name="Pham C."/>
            <person name="Pham P."/>
            <person name="Pu L.-L."/>
            <person name="Puazo M."/>
            <person name="Raj R."/>
            <person name="Reid J."/>
            <person name="Rouhana J."/>
            <person name="Saada N."/>
            <person name="Shang Y."/>
            <person name="Simmons D."/>
            <person name="Thornton R."/>
            <person name="Warren J."/>
            <person name="Weissenberger G."/>
            <person name="Zhang J."/>
            <person name="Zhang L."/>
            <person name="Zhou C."/>
            <person name="Zhu D."/>
            <person name="Muzny D."/>
            <person name="Worley K."/>
            <person name="Gibbs R."/>
        </authorList>
    </citation>
    <scope>NUCLEOTIDE SEQUENCE [LARGE SCALE GENOMIC DNA]</scope>
    <source>
        <strain evidence="9 10">ATCC 49030</strain>
    </source>
</reference>
<dbReference type="PROSITE" id="PS51352">
    <property type="entry name" value="THIOREDOXIN_2"/>
    <property type="match status" value="1"/>
</dbReference>
<keyword evidence="7" id="KW-1133">Transmembrane helix</keyword>
<dbReference type="EC" id="1.8.-.-" evidence="9"/>
<keyword evidence="7" id="KW-0472">Membrane</keyword>
<keyword evidence="7" id="KW-0812">Transmembrane</keyword>
<feature type="transmembrane region" description="Helical" evidence="7">
    <location>
        <begin position="15"/>
        <end position="34"/>
    </location>
</feature>
<evidence type="ECO:0000256" key="4">
    <source>
        <dbReference type="ARBA" id="ARBA00023157"/>
    </source>
</evidence>
<dbReference type="Pfam" id="PF13462">
    <property type="entry name" value="Thioredoxin_4"/>
    <property type="match status" value="1"/>
</dbReference>
<keyword evidence="5" id="KW-0676">Redox-active center</keyword>
<dbReference type="eggNOG" id="COG1651">
    <property type="taxonomic scope" value="Bacteria"/>
</dbReference>
<feature type="region of interest" description="Disordered" evidence="6">
    <location>
        <begin position="41"/>
        <end position="78"/>
    </location>
</feature>
<evidence type="ECO:0000256" key="6">
    <source>
        <dbReference type="SAM" id="MobiDB-lite"/>
    </source>
</evidence>
<dbReference type="InterPro" id="IPR012336">
    <property type="entry name" value="Thioredoxin-like_fold"/>
</dbReference>
<dbReference type="RefSeq" id="WP_005881465.1">
    <property type="nucleotide sequence ID" value="NZ_ADNU01000004.1"/>
</dbReference>
<dbReference type="EMBL" id="ADNU01000004">
    <property type="protein sequence ID" value="EFG48686.1"/>
    <property type="molecule type" value="Genomic_DNA"/>
</dbReference>
<dbReference type="Proteomes" id="UP000005714">
    <property type="component" value="Unassembled WGS sequence"/>
</dbReference>
<evidence type="ECO:0000256" key="5">
    <source>
        <dbReference type="ARBA" id="ARBA00023284"/>
    </source>
</evidence>
<keyword evidence="2" id="KW-0732">Signal</keyword>
<evidence type="ECO:0000256" key="3">
    <source>
        <dbReference type="ARBA" id="ARBA00023002"/>
    </source>
</evidence>
<evidence type="ECO:0000256" key="2">
    <source>
        <dbReference type="ARBA" id="ARBA00022729"/>
    </source>
</evidence>
<sequence>MADHSSPRQGRSRRAYAIIAIVAALAFIAVVGIAQLTSGNNNASGEDPAQSGATSGASSEDHANNGAQASGNEGEWVRRDTEDSAAIGDVNASVVITEWTDPRCPFCAHFHNDILPELKKKYVDTGKVRFEFITVAFFGEQSAVAGAAMEAAGKQGKYREFSDALYAAAPEKGHPDLPEETLVKFAKTAGVEDIEQFRKDMNDSELIDAVGEATVTAQQYYGIQAVPFFAASDGESALRGAQPVENFSEFIDEQLSKAGAQ</sequence>
<name>D4YJD0_9MICO</name>
<evidence type="ECO:0000256" key="7">
    <source>
        <dbReference type="SAM" id="Phobius"/>
    </source>
</evidence>
<dbReference type="PANTHER" id="PTHR13887:SF14">
    <property type="entry name" value="DISULFIDE BOND FORMATION PROTEIN D"/>
    <property type="match status" value="1"/>
</dbReference>
<dbReference type="STRING" id="585530.HMPREF0183_0040"/>
<dbReference type="AlphaFoldDB" id="D4YJD0"/>
<evidence type="ECO:0000256" key="1">
    <source>
        <dbReference type="ARBA" id="ARBA00005791"/>
    </source>
</evidence>
<keyword evidence="10" id="KW-1185">Reference proteome</keyword>
<protein>
    <submittedName>
        <fullName evidence="9">DsbA-like protein</fullName>
        <ecNumber evidence="9">1.8.-.-</ecNumber>
    </submittedName>
</protein>
<comment type="caution">
    <text evidence="9">The sequence shown here is derived from an EMBL/GenBank/DDBJ whole genome shotgun (WGS) entry which is preliminary data.</text>
</comment>
<dbReference type="OrthoDB" id="117402at2"/>
<evidence type="ECO:0000313" key="10">
    <source>
        <dbReference type="Proteomes" id="UP000005714"/>
    </source>
</evidence>
<keyword evidence="4" id="KW-1015">Disulfide bond</keyword>
<feature type="domain" description="Thioredoxin" evidence="8">
    <location>
        <begin position="53"/>
        <end position="256"/>
    </location>
</feature>
<dbReference type="PANTHER" id="PTHR13887">
    <property type="entry name" value="GLUTATHIONE S-TRANSFERASE KAPPA"/>
    <property type="match status" value="1"/>
</dbReference>
<dbReference type="GO" id="GO:0016491">
    <property type="term" value="F:oxidoreductase activity"/>
    <property type="evidence" value="ECO:0007669"/>
    <property type="project" value="UniProtKB-KW"/>
</dbReference>
<gene>
    <name evidence="9" type="ORF">HMPREF0183_0040</name>
</gene>
<evidence type="ECO:0000313" key="9">
    <source>
        <dbReference type="EMBL" id="EFG48686.1"/>
    </source>
</evidence>